<keyword evidence="5" id="KW-1185">Reference proteome</keyword>
<dbReference type="GO" id="GO:0005524">
    <property type="term" value="F:ATP binding"/>
    <property type="evidence" value="ECO:0007669"/>
    <property type="project" value="UniProtKB-KW"/>
</dbReference>
<keyword evidence="2" id="KW-0547">Nucleotide-binding</keyword>
<evidence type="ECO:0000313" key="4">
    <source>
        <dbReference type="EMBL" id="BCA87958.1"/>
    </source>
</evidence>
<dbReference type="AlphaFoldDB" id="A0A6F8SI50"/>
<dbReference type="Proteomes" id="UP000501727">
    <property type="component" value="Chromosome"/>
</dbReference>
<protein>
    <recommendedName>
        <fullName evidence="3">Fido domain-containing protein</fullName>
    </recommendedName>
</protein>
<feature type="binding site" evidence="2">
    <location>
        <begin position="54"/>
        <end position="61"/>
    </location>
    <ligand>
        <name>ATP</name>
        <dbReference type="ChEBI" id="CHEBI:30616"/>
    </ligand>
</feature>
<dbReference type="PANTHER" id="PTHR13504">
    <property type="entry name" value="FIDO DOMAIN-CONTAINING PROTEIN DDB_G0283145"/>
    <property type="match status" value="1"/>
</dbReference>
<organism evidence="4 5">
    <name type="scientific">Adlercreutzia hattorii</name>
    <dbReference type="NCBI Taxonomy" id="2707299"/>
    <lineage>
        <taxon>Bacteria</taxon>
        <taxon>Bacillati</taxon>
        <taxon>Actinomycetota</taxon>
        <taxon>Coriobacteriia</taxon>
        <taxon>Eggerthellales</taxon>
        <taxon>Eggerthellaceae</taxon>
        <taxon>Adlercreutzia</taxon>
    </lineage>
</organism>
<keyword evidence="2" id="KW-0067">ATP-binding</keyword>
<dbReference type="PROSITE" id="PS51459">
    <property type="entry name" value="FIDO"/>
    <property type="match status" value="1"/>
</dbReference>
<dbReference type="Pfam" id="PF02661">
    <property type="entry name" value="Fic"/>
    <property type="match status" value="1"/>
</dbReference>
<name>A0A6F8SI50_9ACTN</name>
<proteinExistence type="predicted"/>
<evidence type="ECO:0000256" key="2">
    <source>
        <dbReference type="PIRSR" id="PIRSR640198-2"/>
    </source>
</evidence>
<dbReference type="RefSeq" id="WP_231699578.1">
    <property type="nucleotide sequence ID" value="NZ_AP022829.1"/>
</dbReference>
<reference evidence="5" key="2">
    <citation type="submission" date="2020-03" db="EMBL/GenBank/DDBJ databases">
        <title>Complete Genome Sequence of Adlercreutzia sp. strain 8CFCBH1 Producing Equol, Isolated from Healthy Japanese Feces.</title>
        <authorList>
            <person name="Ogata Y."/>
            <person name="Sakamoto M."/>
            <person name="Ohkuma M."/>
            <person name="Hattori M."/>
            <person name="Suda W."/>
        </authorList>
    </citation>
    <scope>NUCLEOTIDE SEQUENCE [LARGE SCALE GENOMIC DNA]</scope>
    <source>
        <strain evidence="5">8CFCBH1</strain>
    </source>
</reference>
<feature type="domain" description="Fido" evidence="3">
    <location>
        <begin position="1"/>
        <end position="107"/>
    </location>
</feature>
<dbReference type="InterPro" id="IPR003812">
    <property type="entry name" value="Fido"/>
</dbReference>
<dbReference type="PANTHER" id="PTHR13504:SF38">
    <property type="entry name" value="FIDO DOMAIN-CONTAINING PROTEIN"/>
    <property type="match status" value="1"/>
</dbReference>
<dbReference type="InterPro" id="IPR040198">
    <property type="entry name" value="Fido_containing"/>
</dbReference>
<evidence type="ECO:0000313" key="5">
    <source>
        <dbReference type="Proteomes" id="UP000501727"/>
    </source>
</evidence>
<dbReference type="InterPro" id="IPR036597">
    <property type="entry name" value="Fido-like_dom_sf"/>
</dbReference>
<dbReference type="KEGG" id="ahat:ADCFC_05770"/>
<reference evidence="5" key="1">
    <citation type="journal article" date="2020" name="Microbiol. Resour. Announc.">
        <title>Complete Genome Sequence of Adlercreutzia sp. Strain 8CFCBH1, a Potent Producer of Equol, Isolated from Healthy Japanese Feces.</title>
        <authorList>
            <person name="Ogata Y."/>
            <person name="Sakamoto M."/>
            <person name="Ohkuma M."/>
            <person name="Hattori M."/>
            <person name="Suda W."/>
        </authorList>
    </citation>
    <scope>NUCLEOTIDE SEQUENCE [LARGE SCALE GENOMIC DNA]</scope>
    <source>
        <strain evidence="5">8CFCBH1</strain>
    </source>
</reference>
<gene>
    <name evidence="4" type="ORF">ADCFC_04570</name>
</gene>
<dbReference type="SUPFAM" id="SSF140931">
    <property type="entry name" value="Fic-like"/>
    <property type="match status" value="1"/>
</dbReference>
<evidence type="ECO:0000259" key="3">
    <source>
        <dbReference type="PROSITE" id="PS51459"/>
    </source>
</evidence>
<accession>A0A6F8SI50</accession>
<feature type="active site" evidence="1">
    <location>
        <position position="50"/>
    </location>
</feature>
<evidence type="ECO:0000256" key="1">
    <source>
        <dbReference type="PIRSR" id="PIRSR640198-1"/>
    </source>
</evidence>
<sequence length="119" mass="13670">MIIRGAEHLPPAANQVNQLMMQLVYEYNHDEGGDPFLREARFHVRFERVHPFEDGNGRTGRILVNRGLMRAGLAPVVILVEERAAYMDLLARSDYDGLAAMLRRLSEAETERMERFAEL</sequence>
<dbReference type="EMBL" id="AP022829">
    <property type="protein sequence ID" value="BCA87958.1"/>
    <property type="molecule type" value="Genomic_DNA"/>
</dbReference>
<dbReference type="Gene3D" id="1.10.3290.10">
    <property type="entry name" value="Fido-like domain"/>
    <property type="match status" value="1"/>
</dbReference>